<feature type="transmembrane region" description="Helical" evidence="1">
    <location>
        <begin position="47"/>
        <end position="68"/>
    </location>
</feature>
<dbReference type="RefSeq" id="WP_185671216.1">
    <property type="nucleotide sequence ID" value="NZ_JACJVP010000037.1"/>
</dbReference>
<evidence type="ECO:0000313" key="2">
    <source>
        <dbReference type="EMBL" id="MBB6673351.1"/>
    </source>
</evidence>
<accession>A0A7X0RVQ2</accession>
<keyword evidence="1" id="KW-0472">Membrane</keyword>
<dbReference type="EMBL" id="JACJVP010000037">
    <property type="protein sequence ID" value="MBB6673351.1"/>
    <property type="molecule type" value="Genomic_DNA"/>
</dbReference>
<comment type="caution">
    <text evidence="2">The sequence shown here is derived from an EMBL/GenBank/DDBJ whole genome shotgun (WGS) entry which is preliminary data.</text>
</comment>
<gene>
    <name evidence="2" type="ORF">H7C19_21980</name>
</gene>
<keyword evidence="1" id="KW-1133">Transmembrane helix</keyword>
<keyword evidence="3" id="KW-1185">Reference proteome</keyword>
<evidence type="ECO:0000256" key="1">
    <source>
        <dbReference type="SAM" id="Phobius"/>
    </source>
</evidence>
<keyword evidence="1" id="KW-0812">Transmembrane</keyword>
<organism evidence="2 3">
    <name type="scientific">Cohnella nanjingensis</name>
    <dbReference type="NCBI Taxonomy" id="1387779"/>
    <lineage>
        <taxon>Bacteria</taxon>
        <taxon>Bacillati</taxon>
        <taxon>Bacillota</taxon>
        <taxon>Bacilli</taxon>
        <taxon>Bacillales</taxon>
        <taxon>Paenibacillaceae</taxon>
        <taxon>Cohnella</taxon>
    </lineage>
</organism>
<dbReference type="Proteomes" id="UP000547209">
    <property type="component" value="Unassembled WGS sequence"/>
</dbReference>
<proteinExistence type="predicted"/>
<dbReference type="AlphaFoldDB" id="A0A7X0RVQ2"/>
<evidence type="ECO:0008006" key="4">
    <source>
        <dbReference type="Google" id="ProtNLM"/>
    </source>
</evidence>
<name>A0A7X0RVQ2_9BACL</name>
<sequence length="381" mass="41368">MSDHEKWDGLFRQALASAAEPDEQLNQSILNRFKERKAGKRVYRKRLSAAALVALLALVMSVTAFAAAKLYSAQQVAEHLGERSLAKAFDSADAVSINQSIVSGGYNFTLHGIVSGAGLKELEGSANDINPDRTYAVVSVARQDGNPMPGTSDTEYGKEPFFISPLIKGLKPWQVNIVTMNGGYSETVLDGVMYRLIECDGVEMFADRGVYLAISSGDRFFNKAAFDYDERTGVVTPRADYDGVSLLFDLPLDQAKADPAKAEAYLQQLLKEPSSGAAAVPAASNDAEANLANQIEDLREKIPYGQVIPESVQEVTYDDKGSIRYDYDGWSATLAVDQLFAEGQTGDTDAVQFSGDGKKFKALVFSRDDKGVITGRVIELK</sequence>
<reference evidence="2 3" key="1">
    <citation type="submission" date="2020-08" db="EMBL/GenBank/DDBJ databases">
        <title>Cohnella phylogeny.</title>
        <authorList>
            <person name="Dunlap C."/>
        </authorList>
    </citation>
    <scope>NUCLEOTIDE SEQUENCE [LARGE SCALE GENOMIC DNA]</scope>
    <source>
        <strain evidence="2 3">DSM 28246</strain>
    </source>
</reference>
<evidence type="ECO:0000313" key="3">
    <source>
        <dbReference type="Proteomes" id="UP000547209"/>
    </source>
</evidence>
<protein>
    <recommendedName>
        <fullName evidence="4">DUF4179 domain-containing protein</fullName>
    </recommendedName>
</protein>